<evidence type="ECO:0000313" key="3">
    <source>
        <dbReference type="EMBL" id="TPX44174.1"/>
    </source>
</evidence>
<accession>A0A507CKR6</accession>
<dbReference type="InterPro" id="IPR013022">
    <property type="entry name" value="Xyl_isomerase-like_TIM-brl"/>
</dbReference>
<comment type="caution">
    <text evidence="2">The sequence shown here is derived from an EMBL/GenBank/DDBJ whole genome shotgun (WGS) entry which is preliminary data.</text>
</comment>
<organism evidence="2 4">
    <name type="scientific">Synchytrium endobioticum</name>
    <dbReference type="NCBI Taxonomy" id="286115"/>
    <lineage>
        <taxon>Eukaryota</taxon>
        <taxon>Fungi</taxon>
        <taxon>Fungi incertae sedis</taxon>
        <taxon>Chytridiomycota</taxon>
        <taxon>Chytridiomycota incertae sedis</taxon>
        <taxon>Chytridiomycetes</taxon>
        <taxon>Synchytriales</taxon>
        <taxon>Synchytriaceae</taxon>
        <taxon>Synchytrium</taxon>
    </lineage>
</organism>
<dbReference type="Proteomes" id="UP000320475">
    <property type="component" value="Unassembled WGS sequence"/>
</dbReference>
<evidence type="ECO:0000313" key="5">
    <source>
        <dbReference type="Proteomes" id="UP000320475"/>
    </source>
</evidence>
<evidence type="ECO:0000313" key="4">
    <source>
        <dbReference type="Proteomes" id="UP000317494"/>
    </source>
</evidence>
<dbReference type="OrthoDB" id="9971575at2759"/>
<proteinExistence type="predicted"/>
<dbReference type="SUPFAM" id="SSF51658">
    <property type="entry name" value="Xylose isomerase-like"/>
    <property type="match status" value="1"/>
</dbReference>
<dbReference type="Pfam" id="PF01261">
    <property type="entry name" value="AP_endonuc_2"/>
    <property type="match status" value="1"/>
</dbReference>
<name>A0A507CKR6_9FUNG</name>
<dbReference type="Proteomes" id="UP000317494">
    <property type="component" value="Unassembled WGS sequence"/>
</dbReference>
<dbReference type="Gene3D" id="3.20.20.150">
    <property type="entry name" value="Divalent-metal-dependent TIM barrel enzymes"/>
    <property type="match status" value="1"/>
</dbReference>
<evidence type="ECO:0000259" key="1">
    <source>
        <dbReference type="Pfam" id="PF01261"/>
    </source>
</evidence>
<protein>
    <recommendedName>
        <fullName evidence="1">Xylose isomerase-like TIM barrel domain-containing protein</fullName>
    </recommendedName>
</protein>
<keyword evidence="4" id="KW-1185">Reference proteome</keyword>
<dbReference type="VEuPathDB" id="FungiDB:SeMB42_g06057"/>
<feature type="domain" description="Xylose isomerase-like TIM barrel" evidence="1">
    <location>
        <begin position="22"/>
        <end position="200"/>
    </location>
</feature>
<evidence type="ECO:0000313" key="2">
    <source>
        <dbReference type="EMBL" id="TPX40318.1"/>
    </source>
</evidence>
<dbReference type="InterPro" id="IPR036237">
    <property type="entry name" value="Xyl_isomerase-like_sf"/>
</dbReference>
<reference evidence="4 5" key="1">
    <citation type="journal article" date="2019" name="Sci. Rep.">
        <title>Comparative genomics of chytrid fungi reveal insights into the obligate biotrophic and pathogenic lifestyle of Synchytrium endobioticum.</title>
        <authorList>
            <person name="van de Vossenberg B.T.L.H."/>
            <person name="Warris S."/>
            <person name="Nguyen H.D.T."/>
            <person name="van Gent-Pelzer M.P.E."/>
            <person name="Joly D.L."/>
            <person name="van de Geest H.C."/>
            <person name="Bonants P.J.M."/>
            <person name="Smith D.S."/>
            <person name="Levesque C.A."/>
            <person name="van der Lee T.A.J."/>
        </authorList>
    </citation>
    <scope>NUCLEOTIDE SEQUENCE [LARGE SCALE GENOMIC DNA]</scope>
    <source>
        <strain evidence="3 5">LEV6574</strain>
        <strain evidence="2 4">MB42</strain>
    </source>
</reference>
<dbReference type="AlphaFoldDB" id="A0A507CKR6"/>
<dbReference type="EMBL" id="QEAN01000318">
    <property type="protein sequence ID" value="TPX40318.1"/>
    <property type="molecule type" value="Genomic_DNA"/>
</dbReference>
<gene>
    <name evidence="3" type="ORF">SeLEV6574_g04652</name>
    <name evidence="2" type="ORF">SeMB42_g06057</name>
</gene>
<dbReference type="EMBL" id="QEAM01000194">
    <property type="protein sequence ID" value="TPX44174.1"/>
    <property type="molecule type" value="Genomic_DNA"/>
</dbReference>
<sequence length="319" mass="36426">MQVEFYRALWGVDEEYETLFPRLQKEGFAGVEVSLASIGYPDTSKTQRFTTLRKKHSLKFLCGVYTAWDNYIGEWAPYSVSEHLQQFKTEIAAAKELGACHCNSHSGGDDLSDEEAIDFFKGAIAISKVMGMTVSHETHRGRILYSPWRTYKFLKQLPELRLTLDLSHWVIVSERHVLSPSSPHYKSLLDLVASRVDHIHSRCSTTQSSQIDDPSATEGWDALCRAEFDAVWEHVWTVQRGMGTKVITMDVEYGPPDVEDGGYQRNIVWEVDAGKLDGEIGTQVVYAKRPVKLLKNLVLEEKQRQEKLFYDWAAKYPNL</sequence>